<feature type="non-terminal residue" evidence="1">
    <location>
        <position position="1"/>
    </location>
</feature>
<dbReference type="SUPFAM" id="SSF49265">
    <property type="entry name" value="Fibronectin type III"/>
    <property type="match status" value="1"/>
</dbReference>
<dbReference type="InterPro" id="IPR013783">
    <property type="entry name" value="Ig-like_fold"/>
</dbReference>
<evidence type="ECO:0000313" key="1">
    <source>
        <dbReference type="EMBL" id="VAX37638.1"/>
    </source>
</evidence>
<sequence length="217" mass="23107">RVLPKTRIGRIEWFEQRLADWEADPGAIGLTEGQTTELAAMVTAARQKYLHAEQTRAAARSATVGYHEAEEALNHAGRDLIAMVKAFAEASDDPGVYVRANVPPPSTPTPVGDPEPPTGVVGEITSDGAVRLAWEGTLAHRTFYEVLRRLAGEETWTLIASVGAKAYLDMTVPMGTAGVSYRVRAKRGETASAASAPISLRLGVEPQTGGRGLSMVA</sequence>
<name>A0A3B1DNK0_9ZZZZ</name>
<protein>
    <recommendedName>
        <fullName evidence="2">Fibronectin type-III domain-containing protein</fullName>
    </recommendedName>
</protein>
<evidence type="ECO:0008006" key="2">
    <source>
        <dbReference type="Google" id="ProtNLM"/>
    </source>
</evidence>
<dbReference type="EMBL" id="UOGK01000107">
    <property type="protein sequence ID" value="VAX37638.1"/>
    <property type="molecule type" value="Genomic_DNA"/>
</dbReference>
<organism evidence="1">
    <name type="scientific">hydrothermal vent metagenome</name>
    <dbReference type="NCBI Taxonomy" id="652676"/>
    <lineage>
        <taxon>unclassified sequences</taxon>
        <taxon>metagenomes</taxon>
        <taxon>ecological metagenomes</taxon>
    </lineage>
</organism>
<dbReference type="InterPro" id="IPR036116">
    <property type="entry name" value="FN3_sf"/>
</dbReference>
<reference evidence="1" key="1">
    <citation type="submission" date="2018-06" db="EMBL/GenBank/DDBJ databases">
        <authorList>
            <person name="Zhirakovskaya E."/>
        </authorList>
    </citation>
    <scope>NUCLEOTIDE SEQUENCE</scope>
</reference>
<accession>A0A3B1DNK0</accession>
<dbReference type="AlphaFoldDB" id="A0A3B1DNK0"/>
<dbReference type="CDD" id="cd00063">
    <property type="entry name" value="FN3"/>
    <property type="match status" value="1"/>
</dbReference>
<gene>
    <name evidence="1" type="ORF">MNBD_PLANCTO03-2134</name>
</gene>
<dbReference type="InterPro" id="IPR003961">
    <property type="entry name" value="FN3_dom"/>
</dbReference>
<proteinExistence type="predicted"/>
<dbReference type="Gene3D" id="2.60.40.10">
    <property type="entry name" value="Immunoglobulins"/>
    <property type="match status" value="1"/>
</dbReference>